<proteinExistence type="predicted"/>
<protein>
    <submittedName>
        <fullName evidence="2">Uncharacterized protein</fullName>
    </submittedName>
</protein>
<dbReference type="Proteomes" id="UP000286031">
    <property type="component" value="Unassembled WGS sequence"/>
</dbReference>
<evidence type="ECO:0000313" key="4">
    <source>
        <dbReference type="Proteomes" id="UP000424805"/>
    </source>
</evidence>
<gene>
    <name evidence="2" type="ORF">DWV35_09355</name>
    <name evidence="1" type="ORF">F3B90_03345</name>
</gene>
<evidence type="ECO:0000313" key="3">
    <source>
        <dbReference type="Proteomes" id="UP000286031"/>
    </source>
</evidence>
<reference evidence="1 4" key="2">
    <citation type="journal article" date="2019" name="Nat. Med.">
        <title>A library of human gut bacterial isolates paired with longitudinal multiomics data enables mechanistic microbiome research.</title>
        <authorList>
            <person name="Poyet M."/>
            <person name="Groussin M."/>
            <person name="Gibbons S.M."/>
            <person name="Avila-Pacheco J."/>
            <person name="Jiang X."/>
            <person name="Kearney S.M."/>
            <person name="Perrotta A.R."/>
            <person name="Berdy B."/>
            <person name="Zhao S."/>
            <person name="Lieberman T.D."/>
            <person name="Swanson P.K."/>
            <person name="Smith M."/>
            <person name="Roesemann S."/>
            <person name="Alexander J.E."/>
            <person name="Rich S.A."/>
            <person name="Livny J."/>
            <person name="Vlamakis H."/>
            <person name="Clish C."/>
            <person name="Bullock K."/>
            <person name="Deik A."/>
            <person name="Scott J."/>
            <person name="Pierce K.A."/>
            <person name="Xavier R.J."/>
            <person name="Alm E.J."/>
        </authorList>
    </citation>
    <scope>NUCLEOTIDE SEQUENCE [LARGE SCALE GENOMIC DNA]</scope>
    <source>
        <strain evidence="1 4">BIOML-A15</strain>
    </source>
</reference>
<sequence>MALAIDSTNYVRVFDTPNEGELTTTWCAELKPNILKEYRYNCYAVWELTDTLFKNREYFINHITRSIGQKYKLTILP</sequence>
<dbReference type="Proteomes" id="UP000424805">
    <property type="component" value="Unassembled WGS sequence"/>
</dbReference>
<evidence type="ECO:0000313" key="1">
    <source>
        <dbReference type="EMBL" id="KAA4629785.1"/>
    </source>
</evidence>
<organism evidence="2 3">
    <name type="scientific">Bacteroides ovatus</name>
    <dbReference type="NCBI Taxonomy" id="28116"/>
    <lineage>
        <taxon>Bacteria</taxon>
        <taxon>Pseudomonadati</taxon>
        <taxon>Bacteroidota</taxon>
        <taxon>Bacteroidia</taxon>
        <taxon>Bacteroidales</taxon>
        <taxon>Bacteroidaceae</taxon>
        <taxon>Bacteroides</taxon>
    </lineage>
</organism>
<dbReference type="EMBL" id="VWFP01000002">
    <property type="protein sequence ID" value="KAA4629785.1"/>
    <property type="molecule type" value="Genomic_DNA"/>
</dbReference>
<accession>A0A413EST4</accession>
<dbReference type="AlphaFoldDB" id="A0A413EST4"/>
<reference evidence="2 3" key="1">
    <citation type="submission" date="2018-08" db="EMBL/GenBank/DDBJ databases">
        <title>A genome reference for cultivated species of the human gut microbiota.</title>
        <authorList>
            <person name="Zou Y."/>
            <person name="Xue W."/>
            <person name="Luo G."/>
        </authorList>
    </citation>
    <scope>NUCLEOTIDE SEQUENCE [LARGE SCALE GENOMIC DNA]</scope>
    <source>
        <strain evidence="2 3">AF04-46</strain>
    </source>
</reference>
<dbReference type="EMBL" id="QSBI01000009">
    <property type="protein sequence ID" value="RGX10637.1"/>
    <property type="molecule type" value="Genomic_DNA"/>
</dbReference>
<name>A0A413EST4_BACOV</name>
<evidence type="ECO:0000313" key="2">
    <source>
        <dbReference type="EMBL" id="RGX10637.1"/>
    </source>
</evidence>
<comment type="caution">
    <text evidence="2">The sequence shown here is derived from an EMBL/GenBank/DDBJ whole genome shotgun (WGS) entry which is preliminary data.</text>
</comment>